<evidence type="ECO:0000313" key="2">
    <source>
        <dbReference type="EMBL" id="TPX33991.1"/>
    </source>
</evidence>
<dbReference type="RefSeq" id="XP_031024833.1">
    <property type="nucleotide sequence ID" value="XM_031169154.1"/>
</dbReference>
<dbReference type="GO" id="GO:0044715">
    <property type="term" value="F:8-oxo-dGDP phosphatase activity"/>
    <property type="evidence" value="ECO:0007669"/>
    <property type="project" value="TreeGrafter"/>
</dbReference>
<dbReference type="EMBL" id="QEAO01000016">
    <property type="protein sequence ID" value="TPX33991.1"/>
    <property type="molecule type" value="Genomic_DNA"/>
</dbReference>
<dbReference type="OrthoDB" id="10261522at2759"/>
<reference evidence="2 3" key="1">
    <citation type="journal article" date="2019" name="Sci. Rep.">
        <title>Comparative genomics of chytrid fungi reveal insights into the obligate biotrophic and pathogenic lifestyle of Synchytrium endobioticum.</title>
        <authorList>
            <person name="van de Vossenberg B.T.L.H."/>
            <person name="Warris S."/>
            <person name="Nguyen H.D.T."/>
            <person name="van Gent-Pelzer M.P.E."/>
            <person name="Joly D.L."/>
            <person name="van de Geest H.C."/>
            <person name="Bonants P.J.M."/>
            <person name="Smith D.S."/>
            <person name="Levesque C.A."/>
            <person name="van der Lee T.A.J."/>
        </authorList>
    </citation>
    <scope>NUCLEOTIDE SEQUENCE [LARGE SCALE GENOMIC DNA]</scope>
    <source>
        <strain evidence="2 3">JEL517</strain>
    </source>
</reference>
<dbReference type="FunFam" id="3.90.79.10:FF:000019">
    <property type="entry name" value="Thiamin pyrophosphokinase, putative"/>
    <property type="match status" value="1"/>
</dbReference>
<dbReference type="PANTHER" id="PTHR13622:SF8">
    <property type="entry name" value="THIAMIN PYROPHOSPHOKINASE 1"/>
    <property type="match status" value="1"/>
</dbReference>
<dbReference type="CDD" id="cd03676">
    <property type="entry name" value="NUDIX_Tnr3_like"/>
    <property type="match status" value="1"/>
</dbReference>
<dbReference type="GeneID" id="42004451"/>
<proteinExistence type="predicted"/>
<dbReference type="AlphaFoldDB" id="A0A507C3F4"/>
<protein>
    <recommendedName>
        <fullName evidence="1">Nudix hydrolase domain-containing protein</fullName>
    </recommendedName>
</protein>
<dbReference type="Pfam" id="PF15916">
    <property type="entry name" value="DUF4743"/>
    <property type="match status" value="1"/>
</dbReference>
<evidence type="ECO:0000259" key="1">
    <source>
        <dbReference type="PROSITE" id="PS51462"/>
    </source>
</evidence>
<sequence length="296" mass="32731">MLKTIQDINNFEYPPADGCGLPLTINNQPIGFIRSSIIQHLPSSIFKIHADKIEFADVADKTSAVADLLSIWRASTASIPEFQCLKGWRNEVYAVYENDGSVVFGVERAAQGLFGIRSYGCHLNGYVRDLADGSIKMWIAKRSLQKQTWPGYLDNIVGGGLPAGASPTANMIKECAEEASIPGHIASKCIPVSSISYFANSPSRGLLPDTEYIYDLELTADFIPKPSDGEVDSFYLWDLETIARHVVDGKFMPESGCVVIDFLVRHGHVTPENEVDYLDIVTELRRKLPFPGPKYK</sequence>
<feature type="domain" description="Nudix hydrolase" evidence="1">
    <location>
        <begin position="118"/>
        <end position="259"/>
    </location>
</feature>
<comment type="caution">
    <text evidence="2">The sequence shown here is derived from an EMBL/GenBank/DDBJ whole genome shotgun (WGS) entry which is preliminary data.</text>
</comment>
<keyword evidence="3" id="KW-1185">Reference proteome</keyword>
<dbReference type="InterPro" id="IPR031804">
    <property type="entry name" value="DUF4743"/>
</dbReference>
<evidence type="ECO:0000313" key="3">
    <source>
        <dbReference type="Proteomes" id="UP000319731"/>
    </source>
</evidence>
<dbReference type="STRING" id="1806994.A0A507C3F4"/>
<name>A0A507C3F4_9FUNG</name>
<dbReference type="InterPro" id="IPR015797">
    <property type="entry name" value="NUDIX_hydrolase-like_dom_sf"/>
</dbReference>
<dbReference type="SUPFAM" id="SSF55811">
    <property type="entry name" value="Nudix"/>
    <property type="match status" value="1"/>
</dbReference>
<dbReference type="PROSITE" id="PS51462">
    <property type="entry name" value="NUDIX"/>
    <property type="match status" value="1"/>
</dbReference>
<dbReference type="Proteomes" id="UP000319731">
    <property type="component" value="Unassembled WGS sequence"/>
</dbReference>
<dbReference type="Gene3D" id="3.90.79.10">
    <property type="entry name" value="Nucleoside Triphosphate Pyrophosphohydrolase"/>
    <property type="match status" value="1"/>
</dbReference>
<dbReference type="PANTHER" id="PTHR13622">
    <property type="entry name" value="THIAMIN PYROPHOSPHOKINASE"/>
    <property type="match status" value="1"/>
</dbReference>
<dbReference type="InterPro" id="IPR000086">
    <property type="entry name" value="NUDIX_hydrolase_dom"/>
</dbReference>
<accession>A0A507C3F4</accession>
<organism evidence="2 3">
    <name type="scientific">Synchytrium microbalum</name>
    <dbReference type="NCBI Taxonomy" id="1806994"/>
    <lineage>
        <taxon>Eukaryota</taxon>
        <taxon>Fungi</taxon>
        <taxon>Fungi incertae sedis</taxon>
        <taxon>Chytridiomycota</taxon>
        <taxon>Chytridiomycota incertae sedis</taxon>
        <taxon>Chytridiomycetes</taxon>
        <taxon>Synchytriales</taxon>
        <taxon>Synchytriaceae</taxon>
        <taxon>Synchytrium</taxon>
    </lineage>
</organism>
<gene>
    <name evidence="2" type="ORF">SmJEL517_g03226</name>
</gene>